<evidence type="ECO:0000256" key="2">
    <source>
        <dbReference type="ARBA" id="ARBA00010207"/>
    </source>
</evidence>
<dbReference type="NCBIfam" id="TIGR00468">
    <property type="entry name" value="pheS"/>
    <property type="match status" value="1"/>
</dbReference>
<keyword evidence="9 13" id="KW-0460">Magnesium</keyword>
<evidence type="ECO:0000256" key="10">
    <source>
        <dbReference type="ARBA" id="ARBA00022917"/>
    </source>
</evidence>
<dbReference type="Gene3D" id="3.30.930.10">
    <property type="entry name" value="Bira Bifunctional Protein, Domain 2"/>
    <property type="match status" value="1"/>
</dbReference>
<evidence type="ECO:0000256" key="4">
    <source>
        <dbReference type="ARBA" id="ARBA00022490"/>
    </source>
</evidence>
<feature type="binding site" evidence="13">
    <location>
        <position position="250"/>
    </location>
    <ligand>
        <name>Mg(2+)</name>
        <dbReference type="ChEBI" id="CHEBI:18420"/>
        <note>shared with beta subunit</note>
    </ligand>
</feature>
<evidence type="ECO:0000256" key="3">
    <source>
        <dbReference type="ARBA" id="ARBA00011209"/>
    </source>
</evidence>
<keyword evidence="4 13" id="KW-0963">Cytoplasm</keyword>
<dbReference type="InterPro" id="IPR002319">
    <property type="entry name" value="Phenylalanyl-tRNA_Synthase"/>
</dbReference>
<keyword evidence="5 13" id="KW-0436">Ligase</keyword>
<gene>
    <name evidence="13" type="primary">pheS</name>
    <name evidence="15" type="ORF">COT81_00150</name>
</gene>
<dbReference type="CDD" id="cd00496">
    <property type="entry name" value="PheRS_alpha_core"/>
    <property type="match status" value="1"/>
</dbReference>
<feature type="domain" description="Aminoacyl-transfer RNA synthetases class-II family profile" evidence="14">
    <location>
        <begin position="102"/>
        <end position="314"/>
    </location>
</feature>
<dbReference type="GO" id="GO:0006432">
    <property type="term" value="P:phenylalanyl-tRNA aminoacylation"/>
    <property type="evidence" value="ECO:0007669"/>
    <property type="project" value="UniProtKB-UniRule"/>
</dbReference>
<keyword evidence="10 13" id="KW-0648">Protein biosynthesis</keyword>
<dbReference type="InterPro" id="IPR004188">
    <property type="entry name" value="Phe-tRNA_ligase_II_N"/>
</dbReference>
<keyword evidence="7 13" id="KW-0547">Nucleotide-binding</keyword>
<dbReference type="PANTHER" id="PTHR11538">
    <property type="entry name" value="PHENYLALANYL-TRNA SYNTHETASE"/>
    <property type="match status" value="1"/>
</dbReference>
<evidence type="ECO:0000313" key="16">
    <source>
        <dbReference type="Proteomes" id="UP000230935"/>
    </source>
</evidence>
<dbReference type="Pfam" id="PF01409">
    <property type="entry name" value="tRNA-synt_2d"/>
    <property type="match status" value="1"/>
</dbReference>
<evidence type="ECO:0000256" key="1">
    <source>
        <dbReference type="ARBA" id="ARBA00004496"/>
    </source>
</evidence>
<dbReference type="PROSITE" id="PS50862">
    <property type="entry name" value="AA_TRNA_LIGASE_II"/>
    <property type="match status" value="1"/>
</dbReference>
<evidence type="ECO:0000259" key="14">
    <source>
        <dbReference type="PROSITE" id="PS50862"/>
    </source>
</evidence>
<dbReference type="GO" id="GO:0000287">
    <property type="term" value="F:magnesium ion binding"/>
    <property type="evidence" value="ECO:0007669"/>
    <property type="project" value="UniProtKB-UniRule"/>
</dbReference>
<dbReference type="InterPro" id="IPR004529">
    <property type="entry name" value="Phe-tRNA-synth_IIc_asu"/>
</dbReference>
<evidence type="ECO:0000256" key="9">
    <source>
        <dbReference type="ARBA" id="ARBA00022842"/>
    </source>
</evidence>
<keyword evidence="6 13" id="KW-0479">Metal-binding</keyword>
<comment type="caution">
    <text evidence="15">The sequence shown here is derived from an EMBL/GenBank/DDBJ whole genome shotgun (WGS) entry which is preliminary data.</text>
</comment>
<dbReference type="SUPFAM" id="SSF55681">
    <property type="entry name" value="Class II aaRS and biotin synthetases"/>
    <property type="match status" value="1"/>
</dbReference>
<evidence type="ECO:0000313" key="15">
    <source>
        <dbReference type="EMBL" id="PIS05643.1"/>
    </source>
</evidence>
<dbReference type="InterPro" id="IPR006195">
    <property type="entry name" value="aa-tRNA-synth_II"/>
</dbReference>
<dbReference type="HAMAP" id="MF_00281">
    <property type="entry name" value="Phe_tRNA_synth_alpha1"/>
    <property type="match status" value="1"/>
</dbReference>
<comment type="cofactor">
    <cofactor evidence="13">
        <name>Mg(2+)</name>
        <dbReference type="ChEBI" id="CHEBI:18420"/>
    </cofactor>
    <text evidence="13">Binds 2 magnesium ions per tetramer.</text>
</comment>
<comment type="subcellular location">
    <subcellularLocation>
        <location evidence="1 13">Cytoplasm</location>
    </subcellularLocation>
</comment>
<dbReference type="PANTHER" id="PTHR11538:SF41">
    <property type="entry name" value="PHENYLALANINE--TRNA LIGASE, MITOCHONDRIAL"/>
    <property type="match status" value="1"/>
</dbReference>
<dbReference type="AlphaFoldDB" id="A0A2H0W2R0"/>
<dbReference type="SUPFAM" id="SSF46589">
    <property type="entry name" value="tRNA-binding arm"/>
    <property type="match status" value="1"/>
</dbReference>
<comment type="subunit">
    <text evidence="3 13">Tetramer of two alpha and two beta subunits.</text>
</comment>
<evidence type="ECO:0000256" key="8">
    <source>
        <dbReference type="ARBA" id="ARBA00022840"/>
    </source>
</evidence>
<dbReference type="GO" id="GO:0005737">
    <property type="term" value="C:cytoplasm"/>
    <property type="evidence" value="ECO:0007669"/>
    <property type="project" value="UniProtKB-SubCell"/>
</dbReference>
<keyword evidence="8 13" id="KW-0067">ATP-binding</keyword>
<dbReference type="GO" id="GO:0005524">
    <property type="term" value="F:ATP binding"/>
    <property type="evidence" value="ECO:0007669"/>
    <property type="project" value="UniProtKB-UniRule"/>
</dbReference>
<evidence type="ECO:0000256" key="7">
    <source>
        <dbReference type="ARBA" id="ARBA00022741"/>
    </source>
</evidence>
<comment type="catalytic activity">
    <reaction evidence="12 13">
        <text>tRNA(Phe) + L-phenylalanine + ATP = L-phenylalanyl-tRNA(Phe) + AMP + diphosphate + H(+)</text>
        <dbReference type="Rhea" id="RHEA:19413"/>
        <dbReference type="Rhea" id="RHEA-COMP:9668"/>
        <dbReference type="Rhea" id="RHEA-COMP:9699"/>
        <dbReference type="ChEBI" id="CHEBI:15378"/>
        <dbReference type="ChEBI" id="CHEBI:30616"/>
        <dbReference type="ChEBI" id="CHEBI:33019"/>
        <dbReference type="ChEBI" id="CHEBI:58095"/>
        <dbReference type="ChEBI" id="CHEBI:78442"/>
        <dbReference type="ChEBI" id="CHEBI:78531"/>
        <dbReference type="ChEBI" id="CHEBI:456215"/>
        <dbReference type="EC" id="6.1.1.20"/>
    </reaction>
</comment>
<evidence type="ECO:0000256" key="11">
    <source>
        <dbReference type="ARBA" id="ARBA00023146"/>
    </source>
</evidence>
<dbReference type="InterPro" id="IPR045864">
    <property type="entry name" value="aa-tRNA-synth_II/BPL/LPL"/>
</dbReference>
<dbReference type="Pfam" id="PF02912">
    <property type="entry name" value="Phe_tRNA-synt_N"/>
    <property type="match status" value="1"/>
</dbReference>
<comment type="similarity">
    <text evidence="2 13">Belongs to the class-II aminoacyl-tRNA synthetase family. Phe-tRNA synthetase alpha subunit type 1 subfamily.</text>
</comment>
<dbReference type="Proteomes" id="UP000230935">
    <property type="component" value="Unassembled WGS sequence"/>
</dbReference>
<dbReference type="EMBL" id="PEZZ01000001">
    <property type="protein sequence ID" value="PIS05643.1"/>
    <property type="molecule type" value="Genomic_DNA"/>
</dbReference>
<dbReference type="FunFam" id="3.30.930.10:FF:000089">
    <property type="entry name" value="Phenylalanine--tRNA ligase alpha subunit"/>
    <property type="match status" value="1"/>
</dbReference>
<dbReference type="GO" id="GO:0000049">
    <property type="term" value="F:tRNA binding"/>
    <property type="evidence" value="ECO:0007669"/>
    <property type="project" value="InterPro"/>
</dbReference>
<dbReference type="EC" id="6.1.1.20" evidence="13"/>
<evidence type="ECO:0000256" key="6">
    <source>
        <dbReference type="ARBA" id="ARBA00022723"/>
    </source>
</evidence>
<sequence length="336" mass="37976">MEKELEQLREQVLAELKKAKDAGTVEQLENKYLGRKGKLTQVMKGVKQLSPEQKPKVGKKVNEVKQILEAAVVKAKEQYGEPTKAKSNIDYTLPGKKVEVGGLHPISIVQRQMEEIFSSMGFIIADGPELESDFYNFEALNIPKTHPSRDLQDTFYIDDHTVLRTHTTPNDVRLMRQYGAPLRAITPGRVYRYEATDASHDSHFYQIDGVMVGENITVGNLIAMVDTFLKAIFGQEFKTRVRPGYFPFTEPSLEVDLSCWVCAGKGCRTCGQTGWVEFMGSGLLHPHVLRAGKVDPEKYNAWAFGFGLSRLTMMKYGIDDVRLLMSSDLRFLKQFN</sequence>
<organism evidence="15 16">
    <name type="scientific">Candidatus Buchananbacteria bacterium CG10_big_fil_rev_8_21_14_0_10_42_9</name>
    <dbReference type="NCBI Taxonomy" id="1974526"/>
    <lineage>
        <taxon>Bacteria</taxon>
        <taxon>Candidatus Buchananiibacteriota</taxon>
    </lineage>
</organism>
<accession>A0A2H0W2R0</accession>
<name>A0A2H0W2R0_9BACT</name>
<proteinExistence type="inferred from homology"/>
<reference evidence="16" key="1">
    <citation type="submission" date="2017-09" db="EMBL/GenBank/DDBJ databases">
        <title>Depth-based differentiation of microbial function through sediment-hosted aquifers and enrichment of novel symbionts in the deep terrestrial subsurface.</title>
        <authorList>
            <person name="Probst A.J."/>
            <person name="Ladd B."/>
            <person name="Jarett J.K."/>
            <person name="Geller-Mcgrath D.E."/>
            <person name="Sieber C.M.K."/>
            <person name="Emerson J.B."/>
            <person name="Anantharaman K."/>
            <person name="Thomas B.C."/>
            <person name="Malmstrom R."/>
            <person name="Stieglmeier M."/>
            <person name="Klingl A."/>
            <person name="Woyke T."/>
            <person name="Ryan C.M."/>
            <person name="Banfield J.F."/>
        </authorList>
    </citation>
    <scope>NUCLEOTIDE SEQUENCE [LARGE SCALE GENOMIC DNA]</scope>
</reference>
<evidence type="ECO:0000256" key="13">
    <source>
        <dbReference type="HAMAP-Rule" id="MF_00281"/>
    </source>
</evidence>
<dbReference type="GO" id="GO:0004826">
    <property type="term" value="F:phenylalanine-tRNA ligase activity"/>
    <property type="evidence" value="ECO:0007669"/>
    <property type="project" value="UniProtKB-UniRule"/>
</dbReference>
<evidence type="ECO:0000256" key="12">
    <source>
        <dbReference type="ARBA" id="ARBA00049255"/>
    </source>
</evidence>
<keyword evidence="11 13" id="KW-0030">Aminoacyl-tRNA synthetase</keyword>
<dbReference type="InterPro" id="IPR010978">
    <property type="entry name" value="tRNA-bd_arm"/>
</dbReference>
<protein>
    <recommendedName>
        <fullName evidence="13">Phenylalanine--tRNA ligase alpha subunit</fullName>
        <ecNumber evidence="13">6.1.1.20</ecNumber>
    </recommendedName>
    <alternativeName>
        <fullName evidence="13">Phenylalanyl-tRNA synthetase alpha subunit</fullName>
        <shortName evidence="13">PheRS</shortName>
    </alternativeName>
</protein>
<dbReference type="InterPro" id="IPR022911">
    <property type="entry name" value="Phe_tRNA_ligase_alpha1_bac"/>
</dbReference>
<evidence type="ECO:0000256" key="5">
    <source>
        <dbReference type="ARBA" id="ARBA00022598"/>
    </source>
</evidence>